<feature type="compositionally biased region" description="Polar residues" evidence="1">
    <location>
        <begin position="326"/>
        <end position="342"/>
    </location>
</feature>
<feature type="compositionally biased region" description="Acidic residues" evidence="1">
    <location>
        <begin position="48"/>
        <end position="62"/>
    </location>
</feature>
<feature type="compositionally biased region" description="Basic and acidic residues" evidence="1">
    <location>
        <begin position="2045"/>
        <end position="2067"/>
    </location>
</feature>
<feature type="region of interest" description="Disordered" evidence="1">
    <location>
        <begin position="1324"/>
        <end position="1369"/>
    </location>
</feature>
<feature type="compositionally biased region" description="Basic and acidic residues" evidence="1">
    <location>
        <begin position="2311"/>
        <end position="2328"/>
    </location>
</feature>
<feature type="compositionally biased region" description="Polar residues" evidence="1">
    <location>
        <begin position="135"/>
        <end position="149"/>
    </location>
</feature>
<dbReference type="STRING" id="2656787.A0A370TBS3"/>
<reference evidence="2 3" key="1">
    <citation type="journal article" date="2018" name="IMA Fungus">
        <title>IMA Genome-F 9: Draft genome sequence of Annulohypoxylon stygium, Aspergillus mulundensis, Berkeleyomyces basicola (syn. Thielaviopsis basicola), Ceratocystis smalleyi, two Cercospora beticola strains, Coleophoma cylindrospora, Fusarium fracticaudum, Phialophora cf. hyalina, and Morchella septimelata.</title>
        <authorList>
            <person name="Wingfield B.D."/>
            <person name="Bills G.F."/>
            <person name="Dong Y."/>
            <person name="Huang W."/>
            <person name="Nel W.J."/>
            <person name="Swalarsk-Parry B.S."/>
            <person name="Vaghefi N."/>
            <person name="Wilken P.M."/>
            <person name="An Z."/>
            <person name="de Beer Z.W."/>
            <person name="De Vos L."/>
            <person name="Chen L."/>
            <person name="Duong T.A."/>
            <person name="Gao Y."/>
            <person name="Hammerbacher A."/>
            <person name="Kikkert J.R."/>
            <person name="Li Y."/>
            <person name="Li H."/>
            <person name="Li K."/>
            <person name="Li Q."/>
            <person name="Liu X."/>
            <person name="Ma X."/>
            <person name="Naidoo K."/>
            <person name="Pethybridge S.J."/>
            <person name="Sun J."/>
            <person name="Steenkamp E.T."/>
            <person name="van der Nest M.A."/>
            <person name="van Wyk S."/>
            <person name="Wingfield M.J."/>
            <person name="Xiong C."/>
            <person name="Yue Q."/>
            <person name="Zhang X."/>
        </authorList>
    </citation>
    <scope>NUCLEOTIDE SEQUENCE [LARGE SCALE GENOMIC DNA]</scope>
    <source>
        <strain evidence="2 3">BP 5553</strain>
    </source>
</reference>
<comment type="caution">
    <text evidence="2">The sequence shown here is derived from an EMBL/GenBank/DDBJ whole genome shotgun (WGS) entry which is preliminary data.</text>
</comment>
<feature type="compositionally biased region" description="Polar residues" evidence="1">
    <location>
        <begin position="1899"/>
        <end position="1950"/>
    </location>
</feature>
<feature type="compositionally biased region" description="Polar residues" evidence="1">
    <location>
        <begin position="392"/>
        <end position="416"/>
    </location>
</feature>
<feature type="compositionally biased region" description="Polar residues" evidence="1">
    <location>
        <begin position="1571"/>
        <end position="1581"/>
    </location>
</feature>
<feature type="compositionally biased region" description="Low complexity" evidence="1">
    <location>
        <begin position="1485"/>
        <end position="1499"/>
    </location>
</feature>
<feature type="compositionally biased region" description="Polar residues" evidence="1">
    <location>
        <begin position="990"/>
        <end position="1009"/>
    </location>
</feature>
<feature type="compositionally biased region" description="Basic and acidic residues" evidence="1">
    <location>
        <begin position="726"/>
        <end position="737"/>
    </location>
</feature>
<feature type="compositionally biased region" description="Basic and acidic residues" evidence="1">
    <location>
        <begin position="2722"/>
        <end position="2740"/>
    </location>
</feature>
<feature type="compositionally biased region" description="Low complexity" evidence="1">
    <location>
        <begin position="2190"/>
        <end position="2200"/>
    </location>
</feature>
<feature type="compositionally biased region" description="Polar residues" evidence="1">
    <location>
        <begin position="258"/>
        <end position="270"/>
    </location>
</feature>
<name>A0A370TBS3_9HELO</name>
<feature type="compositionally biased region" description="Polar residues" evidence="1">
    <location>
        <begin position="9"/>
        <end position="33"/>
    </location>
</feature>
<proteinExistence type="predicted"/>
<feature type="compositionally biased region" description="Polar residues" evidence="1">
    <location>
        <begin position="2613"/>
        <end position="2637"/>
    </location>
</feature>
<feature type="compositionally biased region" description="Polar residues" evidence="1">
    <location>
        <begin position="658"/>
        <end position="667"/>
    </location>
</feature>
<evidence type="ECO:0000256" key="1">
    <source>
        <dbReference type="SAM" id="MobiDB-lite"/>
    </source>
</evidence>
<feature type="compositionally biased region" description="Low complexity" evidence="1">
    <location>
        <begin position="2375"/>
        <end position="2389"/>
    </location>
</feature>
<feature type="compositionally biased region" description="Polar residues" evidence="1">
    <location>
        <begin position="2500"/>
        <end position="2509"/>
    </location>
</feature>
<feature type="compositionally biased region" description="Basic and acidic residues" evidence="1">
    <location>
        <begin position="364"/>
        <end position="378"/>
    </location>
</feature>
<feature type="compositionally biased region" description="Polar residues" evidence="1">
    <location>
        <begin position="2819"/>
        <end position="2839"/>
    </location>
</feature>
<evidence type="ECO:0008006" key="4">
    <source>
        <dbReference type="Google" id="ProtNLM"/>
    </source>
</evidence>
<feature type="compositionally biased region" description="Polar residues" evidence="1">
    <location>
        <begin position="1063"/>
        <end position="1083"/>
    </location>
</feature>
<feature type="compositionally biased region" description="Acidic residues" evidence="1">
    <location>
        <begin position="1736"/>
        <end position="1745"/>
    </location>
</feature>
<feature type="region of interest" description="Disordered" evidence="1">
    <location>
        <begin position="794"/>
        <end position="1135"/>
    </location>
</feature>
<feature type="compositionally biased region" description="Polar residues" evidence="1">
    <location>
        <begin position="1820"/>
        <end position="1837"/>
    </location>
</feature>
<feature type="compositionally biased region" description="Basic and acidic residues" evidence="1">
    <location>
        <begin position="2848"/>
        <end position="2863"/>
    </location>
</feature>
<feature type="region of interest" description="Disordered" evidence="1">
    <location>
        <begin position="1683"/>
        <end position="2454"/>
    </location>
</feature>
<feature type="compositionally biased region" description="Basic and acidic residues" evidence="1">
    <location>
        <begin position="1164"/>
        <end position="1176"/>
    </location>
</feature>
<evidence type="ECO:0000313" key="3">
    <source>
        <dbReference type="Proteomes" id="UP000254866"/>
    </source>
</evidence>
<feature type="compositionally biased region" description="Polar residues" evidence="1">
    <location>
        <begin position="2688"/>
        <end position="2698"/>
    </location>
</feature>
<dbReference type="RefSeq" id="XP_031865632.1">
    <property type="nucleotide sequence ID" value="XM_032018333.1"/>
</dbReference>
<feature type="region of interest" description="Disordered" evidence="1">
    <location>
        <begin position="2467"/>
        <end position="2905"/>
    </location>
</feature>
<feature type="compositionally biased region" description="Polar residues" evidence="1">
    <location>
        <begin position="675"/>
        <end position="690"/>
    </location>
</feature>
<feature type="compositionally biased region" description="Basic and acidic residues" evidence="1">
    <location>
        <begin position="2602"/>
        <end position="2612"/>
    </location>
</feature>
<feature type="compositionally biased region" description="Polar residues" evidence="1">
    <location>
        <begin position="1207"/>
        <end position="1220"/>
    </location>
</feature>
<feature type="compositionally biased region" description="Low complexity" evidence="1">
    <location>
        <begin position="1697"/>
        <end position="1709"/>
    </location>
</feature>
<dbReference type="Proteomes" id="UP000254866">
    <property type="component" value="Unassembled WGS sequence"/>
</dbReference>
<feature type="compositionally biased region" description="Low complexity" evidence="1">
    <location>
        <begin position="1449"/>
        <end position="1460"/>
    </location>
</feature>
<keyword evidence="3" id="KW-1185">Reference proteome</keyword>
<feature type="compositionally biased region" description="Low complexity" evidence="1">
    <location>
        <begin position="2272"/>
        <end position="2281"/>
    </location>
</feature>
<feature type="compositionally biased region" description="Polar residues" evidence="1">
    <location>
        <begin position="180"/>
        <end position="189"/>
    </location>
</feature>
<feature type="compositionally biased region" description="Polar residues" evidence="1">
    <location>
        <begin position="160"/>
        <end position="172"/>
    </location>
</feature>
<evidence type="ECO:0000313" key="2">
    <source>
        <dbReference type="EMBL" id="RDL31501.1"/>
    </source>
</evidence>
<feature type="compositionally biased region" description="Polar residues" evidence="1">
    <location>
        <begin position="2236"/>
        <end position="2266"/>
    </location>
</feature>
<feature type="region of interest" description="Disordered" evidence="1">
    <location>
        <begin position="1155"/>
        <end position="1224"/>
    </location>
</feature>
<feature type="compositionally biased region" description="Polar residues" evidence="1">
    <location>
        <begin position="2522"/>
        <end position="2538"/>
    </location>
</feature>
<feature type="compositionally biased region" description="Polar residues" evidence="1">
    <location>
        <begin position="2707"/>
        <end position="2717"/>
    </location>
</feature>
<feature type="region of interest" description="Disordered" evidence="1">
    <location>
        <begin position="1"/>
        <end position="778"/>
    </location>
</feature>
<feature type="compositionally biased region" description="Basic and acidic residues" evidence="1">
    <location>
        <begin position="461"/>
        <end position="473"/>
    </location>
</feature>
<feature type="region of interest" description="Disordered" evidence="1">
    <location>
        <begin position="1290"/>
        <end position="1311"/>
    </location>
</feature>
<feature type="compositionally biased region" description="Polar residues" evidence="1">
    <location>
        <begin position="1430"/>
        <end position="1440"/>
    </location>
</feature>
<feature type="compositionally biased region" description="Polar residues" evidence="1">
    <location>
        <begin position="2582"/>
        <end position="2596"/>
    </location>
</feature>
<feature type="compositionally biased region" description="Low complexity" evidence="1">
    <location>
        <begin position="738"/>
        <end position="753"/>
    </location>
</feature>
<feature type="compositionally biased region" description="Polar residues" evidence="1">
    <location>
        <begin position="1028"/>
        <end position="1040"/>
    </location>
</feature>
<feature type="compositionally biased region" description="Polar residues" evidence="1">
    <location>
        <begin position="2467"/>
        <end position="2488"/>
    </location>
</feature>
<feature type="compositionally biased region" description="Basic and acidic residues" evidence="1">
    <location>
        <begin position="1407"/>
        <end position="1421"/>
    </location>
</feature>
<gene>
    <name evidence="2" type="ORF">BP5553_09710</name>
</gene>
<feature type="compositionally biased region" description="Polar residues" evidence="1">
    <location>
        <begin position="2098"/>
        <end position="2112"/>
    </location>
</feature>
<feature type="compositionally biased region" description="Polar residues" evidence="1">
    <location>
        <begin position="1649"/>
        <end position="1658"/>
    </location>
</feature>
<feature type="compositionally biased region" description="Polar residues" evidence="1">
    <location>
        <begin position="1869"/>
        <end position="1889"/>
    </location>
</feature>
<sequence length="2905" mass="312260">MARPFPNTFDDQSPMSPQSGSNTPISYRANVNRQKTKKWATAKAVDYGGDDWGDDDDYDYDYDPSPPPPPVAKPTGFRQQGQALPNANTQRAGPTPPPPQADNSKKAYGDLPALPGPSNARGRSNSFEADEERNFSNNTVRQESPSTANAPAKGHGPATRFSQITGMPSTRAPSGPPALSISTQDQQLPKTGLRKPNQTFSPISESPVPNPSHLTRQSTGEVTTPSDATPASDNQSSTSDYQARRDYSPSAVPPPLSTRASPAPQGSNDPASAGAKFPARKSSLSQSTPPNMSDIMQPSQEPSQPKPWNAGRSSSPGVAARPPSVESATTRPWSASDRSSSPGAAARPPTKPAGKTLPFIRPADIYKRVEEERERARQSMESGRPSMDSVLGTKSSDRSASPATRQPREQSGSENLADNGRRWASAEAEESSDSGRRLMPMLEPVKERKSEYGFDGFNIDEQAKQHAPDHSDAPEGSGAPITAPVDDEIPRKQSVSPKLPDLNRISGFGIDMFSQPNREVQDQAAPKPTESTTAGQEMEPTLQARPSIGLRSVVHQAFDRTDDSSVPDTPASAVRRTDSESTGTTGISPIMSRVPSTAIPESRNPDFTTPSIPEAVNEPKSPTGSSAATGDVTHLAESASLPQPAIPGFKPGHRRDINTPSPGNSPARSLDLTDGTVNPQGQKVIISDSSPTDDNDNETLQPPEPGTERPPSLRPVIPGGWTSYDSTEKSDTTHPDAARAPAAETEAPPTAEAGSREQDEDDSNITPATTKHPLPKSALEASIAAVGLTEAAGGTLETAGERNVEVEQNPAVPTVMPVNDSLPTPDPAKAPSGSLDSGLNPRLLPKLEQAPAATQLRPDTVHRAISDESSVGPTPPPKATPQGSTNALEYFPQAPQPLEEEKSLPTSGPQALPTLNVDNQPEDVEYATLAKGNLAKSVPDISDTPGHYDESRLSTQLHDSGSGGQGRESTYLPSEYDNYWASTADDQEQIAESTRSPIEQNQNIESSPAITKPIGDTEFQSPPIAILNTGTMAQRVTQPGESRLKHRFSWERSSEDVSEIIPQGTSRYASNPNHDANVTQALPNQVIPPYVTEPKSLASESAKPEHTPNTAAELSHQEDQVERSATPRTLSQAEDYHVGRDAAALAGPAILGAAAAANASNQDPSRRLSLADENDPRSSAYGASQTPPVDEHPSRSSQPYFLPPADQLSNPSPSTVSPINSPLHPLPAQTGRILAFKEIVDLKSQQQRIQTFDETRHRYAAMNSGLDDWISTLKAQHPEHADVTGLWTESGSGMAGGPARSRFSKPIGVGAPPLQQPYYQQYLNASSPISPTNPASNPTSRPGSSMPNTGAQQGFSPSGSKLTSQQVQAKGKELLHTAGIFGGKAGKAGKGLLAKGKSRFRGSGGGDKADSPVKSKAERRTSWGIPLTLSRASGRQQQEIPVSKIDEGQTPTTITTPQQPLSRKQSTDAAGDPFGMSGAIPHISPPVSRHSDSSVSRDVSNADKDTVEVDSGDKLGVPAPISKYQPSWDPFNATPIAEEEGFRYDVDANHHPSASEAENKLANLEDAPVSEPSNNDGTRLYSSGDEEEDEEEHNTSSDWVMVSPEPDMKDAPEEVAPVEAQPADVPTTSILDRPRGSMIESPSLAQHPIPTNISHPVTTSSDLAVTSHDLAITSYEPVAAPHEPVTTFYEPAAVEASQPGSQQQSSSTSFLPPIRRTSTFGIKIGSRHKKQRFPIEDEEVSDLEGEQPTPTDRGADIGIADESAAVSSAASPGTVKSVLEPAAPAEPPEVPHEQFSTGEAAPSGSELVQQANPREVPDEQFSTTGGTPSEPQRMQQTDPRDISYGRFPATETPSSIAQPMLPSFPDGYSQRTTTPQEDPRSFSFTTSRSQDVHPGISRARTSQDSWRPNVASPLSNVPQNQGNQGPPSIPRNSWEPQRNRGWSGSSQNFTHRPDGNWAPPLQPRSLEQPPSSAQRYPDLFRPDAGPDIQGDGGELPAHYYQQPIPREAAFLPRQQTNEYQLPGVGPPREEPRPTGSKRNSGFFKDLGERISHGTVRERPDSRSRDRGPLPLIAPPDSRGKEYTDSIGASEDGGEYNRRSSLFGSLSRASTTGLAPPQSRDSMVAHHSRSRTDLLASASPSPELPEKRRFLFGGNSGEPKPKPNKLQRSSTSSEMGDESGKKKRFSGLGGLFSKSGNAPRASMPPPPRPQATRQLSYNERQPIESPPFDPRAASSYAPPNNNLRPGSQNHRSMTTGGTGATGQSRNLLSKFRQSQPAPAPSQEPRKSSRSKTRRASASASGLLNGIIGRGSHQQERDRDDSSRSDESQPHRFLQPLPPAQTYTDLQAPAPAPAQPQPQPYLQESVPPPPSQPQPQPYLQQSVQPQPYLQPIPSQNPAYQQPIPSRSPSCQQPDRGRHTATEPAYDNVPIPGGYSLVRGQGAMSAPTDYDPRGFNRFQQADPRYIHPQTVSPHQYSNSPVQRYSPQTVSPDQYGRAPFQGQVARSNVSPQHISPAMQRHYPQSVDRSQYQAPPVQHQQVPYLSEPEPRGRPGNPRALETLEGRTTLRRLSREDLVARSPARTPDGQQPPYQLTLPNNQQDDDGDRPPPIDKDLTIDTSGRARTTPTRAQPQHDSIQRLQQPVIRHPGSPASYTVPDTVFSPVNPSAEDIPPPPPPKYQFNLDPQYRGHSHSLSQNDSLNVSMDLDRSNTVRSGVSQVSRMSALPDERAEDSGMPTAEEKEMGLVRSPSPPSPIVTPELRKSPVIPPEETDRGRSDETNRGGEDLLKMTVVVRESSPDLYDASPRLPIQGGHANREPGDLAVNTNLSSTIEAQRTPTKTSHSGAAGIEDTPPDRRLAMAQEEKIVYDGDAADTGDAQNDDAPVTMSATSYPGQEWNPYGMGNYEDGPD</sequence>
<protein>
    <recommendedName>
        <fullName evidence="4">SWI-SNF chromatin-remodeling complex protein</fullName>
    </recommendedName>
</protein>
<feature type="compositionally biased region" description="Pro residues" evidence="1">
    <location>
        <begin position="2364"/>
        <end position="2374"/>
    </location>
</feature>
<feature type="compositionally biased region" description="Polar residues" evidence="1">
    <location>
        <begin position="1324"/>
        <end position="1368"/>
    </location>
</feature>
<feature type="compositionally biased region" description="Pro residues" evidence="1">
    <location>
        <begin position="2348"/>
        <end position="2357"/>
    </location>
</feature>
<feature type="compositionally biased region" description="Basic and acidic residues" evidence="1">
    <location>
        <begin position="1540"/>
        <end position="1550"/>
    </location>
</feature>
<organism evidence="2 3">
    <name type="scientific">Venustampulla echinocandica</name>
    <dbReference type="NCBI Taxonomy" id="2656787"/>
    <lineage>
        <taxon>Eukaryota</taxon>
        <taxon>Fungi</taxon>
        <taxon>Dikarya</taxon>
        <taxon>Ascomycota</taxon>
        <taxon>Pezizomycotina</taxon>
        <taxon>Leotiomycetes</taxon>
        <taxon>Helotiales</taxon>
        <taxon>Pleuroascaceae</taxon>
        <taxon>Venustampulla</taxon>
    </lineage>
</organism>
<feature type="compositionally biased region" description="Basic and acidic residues" evidence="1">
    <location>
        <begin position="2766"/>
        <end position="2783"/>
    </location>
</feature>
<feature type="compositionally biased region" description="Polar residues" evidence="1">
    <location>
        <begin position="282"/>
        <end position="303"/>
    </location>
</feature>
<feature type="region of interest" description="Disordered" evidence="1">
    <location>
        <begin position="1395"/>
        <end position="1658"/>
    </location>
</feature>
<feature type="compositionally biased region" description="Basic and acidic residues" evidence="1">
    <location>
        <begin position="1500"/>
        <end position="1513"/>
    </location>
</feature>
<feature type="compositionally biased region" description="Polar residues" evidence="1">
    <location>
        <begin position="212"/>
        <end position="241"/>
    </location>
</feature>
<feature type="compositionally biased region" description="Polar residues" evidence="1">
    <location>
        <begin position="77"/>
        <end position="92"/>
    </location>
</feature>
<accession>A0A370TBS3</accession>
<feature type="compositionally biased region" description="Polar residues" evidence="1">
    <location>
        <begin position="2390"/>
        <end position="2410"/>
    </location>
</feature>
<dbReference type="EMBL" id="NPIC01000012">
    <property type="protein sequence ID" value="RDL31501.1"/>
    <property type="molecule type" value="Genomic_DNA"/>
</dbReference>
<dbReference type="GeneID" id="43602559"/>
<dbReference type="OrthoDB" id="5151921at2759"/>